<dbReference type="GO" id="GO:0006749">
    <property type="term" value="P:glutathione metabolic process"/>
    <property type="evidence" value="ECO:0007669"/>
    <property type="project" value="TreeGrafter"/>
</dbReference>
<gene>
    <name evidence="6" type="ORF">I206_106310</name>
</gene>
<dbReference type="EMBL" id="CP144527">
    <property type="protein sequence ID" value="WWC72348.1"/>
    <property type="molecule type" value="Genomic_DNA"/>
</dbReference>
<dbReference type="KEGG" id="kpin:30175481"/>
<dbReference type="Pfam" id="PF05378">
    <property type="entry name" value="Hydant_A_N"/>
    <property type="match status" value="1"/>
</dbReference>
<proteinExistence type="inferred from homology"/>
<reference evidence="6" key="1">
    <citation type="submission" date="2013-07" db="EMBL/GenBank/DDBJ databases">
        <authorList>
            <consortium name="The Broad Institute Genome Sequencing Platform"/>
            <person name="Cuomo C."/>
            <person name="Litvintseva A."/>
            <person name="Chen Y."/>
            <person name="Heitman J."/>
            <person name="Sun S."/>
            <person name="Springer D."/>
            <person name="Dromer F."/>
            <person name="Young S.K."/>
            <person name="Zeng Q."/>
            <person name="Gargeya S."/>
            <person name="Fitzgerald M."/>
            <person name="Abouelleil A."/>
            <person name="Alvarado L."/>
            <person name="Berlin A.M."/>
            <person name="Chapman S.B."/>
            <person name="Dewar J."/>
            <person name="Goldberg J."/>
            <person name="Griggs A."/>
            <person name="Gujja S."/>
            <person name="Hansen M."/>
            <person name="Howarth C."/>
            <person name="Imamovic A."/>
            <person name="Larimer J."/>
            <person name="McCowan C."/>
            <person name="Murphy C."/>
            <person name="Pearson M."/>
            <person name="Priest M."/>
            <person name="Roberts A."/>
            <person name="Saif S."/>
            <person name="Shea T."/>
            <person name="Sykes S."/>
            <person name="Wortman J."/>
            <person name="Nusbaum C."/>
            <person name="Birren B."/>
        </authorList>
    </citation>
    <scope>NUCLEOTIDE SEQUENCE</scope>
    <source>
        <strain evidence="6">CBS 10737</strain>
    </source>
</reference>
<dbReference type="InterPro" id="IPR002821">
    <property type="entry name" value="Hydantoinase_A"/>
</dbReference>
<reference evidence="6" key="2">
    <citation type="submission" date="2024-02" db="EMBL/GenBank/DDBJ databases">
        <title>Comparative genomics of Cryptococcus and Kwoniella reveals pathogenesis evolution and contrasting modes of karyotype evolution via chromosome fusion or intercentromeric recombination.</title>
        <authorList>
            <person name="Coelho M.A."/>
            <person name="David-Palma M."/>
            <person name="Shea T."/>
            <person name="Bowers K."/>
            <person name="McGinley-Smith S."/>
            <person name="Mohammad A.W."/>
            <person name="Gnirke A."/>
            <person name="Yurkov A.M."/>
            <person name="Nowrousian M."/>
            <person name="Sun S."/>
            <person name="Cuomo C.A."/>
            <person name="Heitman J."/>
        </authorList>
    </citation>
    <scope>NUCLEOTIDE SEQUENCE</scope>
    <source>
        <strain evidence="6">CBS 10737</strain>
    </source>
</reference>
<dbReference type="Pfam" id="PF19278">
    <property type="entry name" value="Hydant_A_C"/>
    <property type="match status" value="1"/>
</dbReference>
<dbReference type="InterPro" id="IPR049517">
    <property type="entry name" value="ACX-like_C"/>
</dbReference>
<name>A0AAJ8LAF0_9TREE</name>
<accession>A0AAJ8LAF0</accession>
<protein>
    <recommendedName>
        <fullName evidence="8">5-oxoprolinase (ATP-hydrolysing)</fullName>
    </recommendedName>
</protein>
<dbReference type="Pfam" id="PF02538">
    <property type="entry name" value="Hydantoinase_B"/>
    <property type="match status" value="1"/>
</dbReference>
<feature type="domain" description="Acetophenone carboxylase-like C-terminal" evidence="5">
    <location>
        <begin position="552"/>
        <end position="729"/>
    </location>
</feature>
<feature type="domain" description="Hydantoinase B/oxoprolinase" evidence="3">
    <location>
        <begin position="744"/>
        <end position="1275"/>
    </location>
</feature>
<evidence type="ECO:0000313" key="7">
    <source>
        <dbReference type="Proteomes" id="UP000094020"/>
    </source>
</evidence>
<keyword evidence="7" id="KW-1185">Reference proteome</keyword>
<evidence type="ECO:0000259" key="5">
    <source>
        <dbReference type="Pfam" id="PF19278"/>
    </source>
</evidence>
<evidence type="ECO:0000256" key="1">
    <source>
        <dbReference type="ARBA" id="ARBA00010403"/>
    </source>
</evidence>
<dbReference type="InterPro" id="IPR045079">
    <property type="entry name" value="Oxoprolinase-like"/>
</dbReference>
<organism evidence="6 7">
    <name type="scientific">Kwoniella pini CBS 10737</name>
    <dbReference type="NCBI Taxonomy" id="1296096"/>
    <lineage>
        <taxon>Eukaryota</taxon>
        <taxon>Fungi</taxon>
        <taxon>Dikarya</taxon>
        <taxon>Basidiomycota</taxon>
        <taxon>Agaricomycotina</taxon>
        <taxon>Tremellomycetes</taxon>
        <taxon>Tremellales</taxon>
        <taxon>Cryptococcaceae</taxon>
        <taxon>Kwoniella</taxon>
    </lineage>
</organism>
<dbReference type="Pfam" id="PF01968">
    <property type="entry name" value="Hydantoinase_A"/>
    <property type="match status" value="1"/>
</dbReference>
<dbReference type="GO" id="GO:0017168">
    <property type="term" value="F:5-oxoprolinase (ATP-hydrolyzing) activity"/>
    <property type="evidence" value="ECO:0007669"/>
    <property type="project" value="TreeGrafter"/>
</dbReference>
<dbReference type="InterPro" id="IPR008040">
    <property type="entry name" value="Hydant_A_N"/>
</dbReference>
<evidence type="ECO:0000259" key="2">
    <source>
        <dbReference type="Pfam" id="PF01968"/>
    </source>
</evidence>
<dbReference type="Proteomes" id="UP000094020">
    <property type="component" value="Chromosome 9"/>
</dbReference>
<evidence type="ECO:0000259" key="4">
    <source>
        <dbReference type="Pfam" id="PF05378"/>
    </source>
</evidence>
<dbReference type="RefSeq" id="XP_019007944.2">
    <property type="nucleotide sequence ID" value="XM_019158806.2"/>
</dbReference>
<sequence>MTAGPVLARIAIDRGGTFTDSICTRGEGYEDIVVKLLSVDPSNYKDAPTECIRRILEKVTGRAIPKSEKLKLDQVESIRMGTTVSTNALLERQGERCALITTKGYRDVMKIGMQARPSIFDLSIKKLAFLYEEVVEVDERVTIETFAQDPNPQPIDVEADTALTRGVTGDIIRVIRKPDLEVVKKQLEELWDKGFRSLAIALVHSYTFTKHEELIASLAKDRGFSVSISHQLQPMIKIVSRANSATADAYLTPVTRRYLESFGEGFEGGIDAFGNKLLFMQSDGGLCTWNNFSGLRAILSGPAGGVIGFTRTCYDETEGVPLIGCDIGGTSTDVSRYNGKLEHVFETAVAQVIVQAPQLDINTVAAGGGSRLFYRNGMFIVGPESAGAHPGPACYKKGGPLAITDANLVLGRLLPEHFPAIFGPNEDEPLDVEASRKLFTEMAEKINSARGVTQDKLSIEQIAAGFLQVASEAVCRPIRTLTEARGHESSKHHLVMFGGAGGQLGTGIASSLGISRIIIPRFSSILSAYGMSLADVVSEIQEPTSLNLGHDVSSAIKDRFAQLENTGAGRLSAQGFSSKSIRFERYLNCRYQGSATQLMIAQPEDQDFTAAFIAEHQQQFGFTLQDRAIMCDDIRVRAIGVSGISDINSPYADFKKASLTPFAGSQYPAKKVFFEGPGYLDTAVVRLDSIVSGNQVLGPAILFDTTQTILVEPGYIATVLSEHVLIDLHTPPAPPAALDPEHVDPVKLAVMGHRFMSIAEQMGSILRQISISTNIKERLDFSCALFSPDGGLVANAPHIPCHLGAMSHAVRFQANLHGDTLEPGDCLLSNHPSAGGSHLPDCTVIVPAFHQGKIVFWTAARAHHADIGGMAAGSMPPFSKEIWQEGAQIKSFKIVKKGVFDEAGVKFHFYDEPGKYPGCAGTRTLADNISDLKAQIASCHRGAMLIESLVQQDSLEVVQFYMAAIQRTAELAVRDMLRTIYKKHEGKPLQAMDSMDCGAEIHLKIDINPETGGATFDFTSTSPQVYGNLNAPTAILYSGVIYVLRSLLSVDIPLNQGCLLPIEIILPKGTILSPSEDAATVGGNVDTSQRVTDTILRAFQACGASQGTCNNLTFGYGGQKVDGKQIEGFGYYETIAGGAGAGPSWQGQDCVHVHMTNTAIGDVEIIERQYPVIIHEFSQRVGSGGAGKFRGGDGCVRDIEFTRKVDVAILSQRRAIAPYGMCGGEPGAKGVNQWIRKTEDGVVRLINLGGNNECVMNAGDHIIINTPGGGGYGLPDDVSDVGEKYASPQGLLSRANGFLASFYNQQNTN</sequence>
<dbReference type="InterPro" id="IPR003692">
    <property type="entry name" value="Hydantoinase_B"/>
</dbReference>
<comment type="similarity">
    <text evidence="1">Belongs to the oxoprolinase family.</text>
</comment>
<evidence type="ECO:0000313" key="6">
    <source>
        <dbReference type="EMBL" id="WWC72348.1"/>
    </source>
</evidence>
<feature type="domain" description="Hydantoinase/oxoprolinase N-terminal" evidence="4">
    <location>
        <begin position="9"/>
        <end position="221"/>
    </location>
</feature>
<evidence type="ECO:0000259" key="3">
    <source>
        <dbReference type="Pfam" id="PF02538"/>
    </source>
</evidence>
<feature type="domain" description="Hydantoinase A/oxoprolinase" evidence="2">
    <location>
        <begin position="241"/>
        <end position="539"/>
    </location>
</feature>
<dbReference type="GeneID" id="30175481"/>
<dbReference type="PANTHER" id="PTHR11365">
    <property type="entry name" value="5-OXOPROLINASE RELATED"/>
    <property type="match status" value="1"/>
</dbReference>
<dbReference type="PANTHER" id="PTHR11365:SF2">
    <property type="entry name" value="5-OXOPROLINASE"/>
    <property type="match status" value="1"/>
</dbReference>
<evidence type="ECO:0008006" key="8">
    <source>
        <dbReference type="Google" id="ProtNLM"/>
    </source>
</evidence>
<dbReference type="GO" id="GO:0005829">
    <property type="term" value="C:cytosol"/>
    <property type="evidence" value="ECO:0007669"/>
    <property type="project" value="TreeGrafter"/>
</dbReference>